<feature type="transmembrane region" description="Helical" evidence="1">
    <location>
        <begin position="12"/>
        <end position="29"/>
    </location>
</feature>
<keyword evidence="3" id="KW-1185">Reference proteome</keyword>
<dbReference type="PROSITE" id="PS51257">
    <property type="entry name" value="PROKAR_LIPOPROTEIN"/>
    <property type="match status" value="1"/>
</dbReference>
<keyword evidence="1" id="KW-0812">Transmembrane</keyword>
<accession>N1PP59</accession>
<dbReference type="Proteomes" id="UP000016933">
    <property type="component" value="Unassembled WGS sequence"/>
</dbReference>
<evidence type="ECO:0000256" key="1">
    <source>
        <dbReference type="SAM" id="Phobius"/>
    </source>
</evidence>
<reference evidence="3" key="1">
    <citation type="journal article" date="2012" name="PLoS Genet.">
        <title>The genomes of the fungal plant pathogens Cladosporium fulvum and Dothistroma septosporum reveal adaptation to different hosts and lifestyles but also signatures of common ancestry.</title>
        <authorList>
            <person name="de Wit P.J.G.M."/>
            <person name="van der Burgt A."/>
            <person name="Oekmen B."/>
            <person name="Stergiopoulos I."/>
            <person name="Abd-Elsalam K.A."/>
            <person name="Aerts A.L."/>
            <person name="Bahkali A.H."/>
            <person name="Beenen H.G."/>
            <person name="Chettri P."/>
            <person name="Cox M.P."/>
            <person name="Datema E."/>
            <person name="de Vries R.P."/>
            <person name="Dhillon B."/>
            <person name="Ganley A.R."/>
            <person name="Griffiths S.A."/>
            <person name="Guo Y."/>
            <person name="Hamelin R.C."/>
            <person name="Henrissat B."/>
            <person name="Kabir M.S."/>
            <person name="Jashni M.K."/>
            <person name="Kema G."/>
            <person name="Klaubauf S."/>
            <person name="Lapidus A."/>
            <person name="Levasseur A."/>
            <person name="Lindquist E."/>
            <person name="Mehrabi R."/>
            <person name="Ohm R.A."/>
            <person name="Owen T.J."/>
            <person name="Salamov A."/>
            <person name="Schwelm A."/>
            <person name="Schijlen E."/>
            <person name="Sun H."/>
            <person name="van den Burg H.A."/>
            <person name="van Ham R.C.H.J."/>
            <person name="Zhang S."/>
            <person name="Goodwin S.B."/>
            <person name="Grigoriev I.V."/>
            <person name="Collemare J."/>
            <person name="Bradshaw R.E."/>
        </authorList>
    </citation>
    <scope>NUCLEOTIDE SEQUENCE [LARGE SCALE GENOMIC DNA]</scope>
    <source>
        <strain evidence="3">NZE10 / CBS 128990</strain>
    </source>
</reference>
<proteinExistence type="predicted"/>
<reference evidence="2 3" key="2">
    <citation type="journal article" date="2012" name="PLoS Pathog.">
        <title>Diverse lifestyles and strategies of plant pathogenesis encoded in the genomes of eighteen Dothideomycetes fungi.</title>
        <authorList>
            <person name="Ohm R.A."/>
            <person name="Feau N."/>
            <person name="Henrissat B."/>
            <person name="Schoch C.L."/>
            <person name="Horwitz B.A."/>
            <person name="Barry K.W."/>
            <person name="Condon B.J."/>
            <person name="Copeland A.C."/>
            <person name="Dhillon B."/>
            <person name="Glaser F."/>
            <person name="Hesse C.N."/>
            <person name="Kosti I."/>
            <person name="LaButti K."/>
            <person name="Lindquist E.A."/>
            <person name="Lucas S."/>
            <person name="Salamov A.A."/>
            <person name="Bradshaw R.E."/>
            <person name="Ciuffetti L."/>
            <person name="Hamelin R.C."/>
            <person name="Kema G.H.J."/>
            <person name="Lawrence C."/>
            <person name="Scott J.A."/>
            <person name="Spatafora J.W."/>
            <person name="Turgeon B.G."/>
            <person name="de Wit P.J.G.M."/>
            <person name="Zhong S."/>
            <person name="Goodwin S.B."/>
            <person name="Grigoriev I.V."/>
        </authorList>
    </citation>
    <scope>NUCLEOTIDE SEQUENCE [LARGE SCALE GENOMIC DNA]</scope>
    <source>
        <strain evidence="3">NZE10 / CBS 128990</strain>
    </source>
</reference>
<dbReference type="HOGENOM" id="CLU_2291623_0_0_1"/>
<evidence type="ECO:0000313" key="2">
    <source>
        <dbReference type="EMBL" id="EME45206.1"/>
    </source>
</evidence>
<keyword evidence="1" id="KW-0472">Membrane</keyword>
<feature type="transmembrane region" description="Helical" evidence="1">
    <location>
        <begin position="35"/>
        <end position="57"/>
    </location>
</feature>
<sequence>MENRVHVPVNATYLTLACTTLLSLIYLGSNAAFNAILSLQLSSLMASAFIATTCVMIRKLRDRSLCQGQDGLLDGLNSQSTLLPCFIRLLQASERSGRCQR</sequence>
<name>N1PP59_DOTSN</name>
<evidence type="ECO:0000313" key="3">
    <source>
        <dbReference type="Proteomes" id="UP000016933"/>
    </source>
</evidence>
<protein>
    <submittedName>
        <fullName evidence="2">Uncharacterized protein</fullName>
    </submittedName>
</protein>
<organism evidence="2 3">
    <name type="scientific">Dothistroma septosporum (strain NZE10 / CBS 128990)</name>
    <name type="common">Red band needle blight fungus</name>
    <name type="synonym">Mycosphaerella pini</name>
    <dbReference type="NCBI Taxonomy" id="675120"/>
    <lineage>
        <taxon>Eukaryota</taxon>
        <taxon>Fungi</taxon>
        <taxon>Dikarya</taxon>
        <taxon>Ascomycota</taxon>
        <taxon>Pezizomycotina</taxon>
        <taxon>Dothideomycetes</taxon>
        <taxon>Dothideomycetidae</taxon>
        <taxon>Mycosphaerellales</taxon>
        <taxon>Mycosphaerellaceae</taxon>
        <taxon>Dothistroma</taxon>
    </lineage>
</organism>
<dbReference type="AlphaFoldDB" id="N1PP59"/>
<keyword evidence="1" id="KW-1133">Transmembrane helix</keyword>
<dbReference type="EMBL" id="KB446538">
    <property type="protein sequence ID" value="EME45206.1"/>
    <property type="molecule type" value="Genomic_DNA"/>
</dbReference>
<gene>
    <name evidence="2" type="ORF">DOTSEDRAFT_71052</name>
</gene>